<reference evidence="2" key="1">
    <citation type="submission" date="2021-01" db="EMBL/GenBank/DDBJ databases">
        <title>Marivirga sp. nov., isolated from intertidal surface sediments.</title>
        <authorList>
            <person name="Zhang M."/>
        </authorList>
    </citation>
    <scope>NUCLEOTIDE SEQUENCE</scope>
    <source>
        <strain evidence="2">SM1354</strain>
    </source>
</reference>
<proteinExistence type="predicted"/>
<keyword evidence="3" id="KW-1185">Reference proteome</keyword>
<dbReference type="PROSITE" id="PS51257">
    <property type="entry name" value="PROKAR_LIPOPROTEIN"/>
    <property type="match status" value="1"/>
</dbReference>
<dbReference type="RefSeq" id="WP_201922811.1">
    <property type="nucleotide sequence ID" value="NZ_JAERQG010000003.1"/>
</dbReference>
<dbReference type="PANTHER" id="PTHR23150:SF19">
    <property type="entry name" value="FORMYLGLYCINE-GENERATING ENZYME"/>
    <property type="match status" value="1"/>
</dbReference>
<dbReference type="InterPro" id="IPR016187">
    <property type="entry name" value="CTDL_fold"/>
</dbReference>
<dbReference type="GO" id="GO:0120147">
    <property type="term" value="F:formylglycine-generating oxidase activity"/>
    <property type="evidence" value="ECO:0007669"/>
    <property type="project" value="TreeGrafter"/>
</dbReference>
<dbReference type="InterPro" id="IPR051043">
    <property type="entry name" value="Sulfatase_Mod_Factor_Kinase"/>
</dbReference>
<evidence type="ECO:0000313" key="2">
    <source>
        <dbReference type="EMBL" id="MBL0766404.1"/>
    </source>
</evidence>
<gene>
    <name evidence="2" type="ORF">JKP34_14150</name>
</gene>
<evidence type="ECO:0000313" key="3">
    <source>
        <dbReference type="Proteomes" id="UP000642920"/>
    </source>
</evidence>
<protein>
    <submittedName>
        <fullName evidence="2">Formylglycine-generating enzyme family protein</fullName>
    </submittedName>
</protein>
<dbReference type="AlphaFoldDB" id="A0A937AJ06"/>
<dbReference type="InterPro" id="IPR042095">
    <property type="entry name" value="SUMF_sf"/>
</dbReference>
<sequence length="353" mass="39842">MLRRNLNPLYHLILLILFYLAIQACQPHNDGSEKGNSNAKSLKDMVLIPSGKFTMGGRSEQAYRDEFPKHEVSISAFYMDATEVTNAEFAEFVEANGYKTIAERDINWDEMKKQLPPGTPKPADSVLKAGALVFTPTEGPVDMQDYSQWWKWTIGANWQHPLGPDSNIKDKMDHPVVHISWEDAQAYAKWAGKRLPTEAEWEWAAQGGKAGAKYPWGNESAEKASDKANFWQGFFPYENKEEDGYFGTAPVKSFAPNGYGLYDMAGNVWEWVQDKYNAETYAQYAMQGEVTNPEGANKYHDPQEPTIPKHVIRGGSFLCNDSYCSGYRVSRRMSSSKDSGLNHTGFRCVKDIN</sequence>
<dbReference type="SUPFAM" id="SSF56436">
    <property type="entry name" value="C-type lectin-like"/>
    <property type="match status" value="1"/>
</dbReference>
<accession>A0A937AJ06</accession>
<evidence type="ECO:0000259" key="1">
    <source>
        <dbReference type="Pfam" id="PF03781"/>
    </source>
</evidence>
<name>A0A937AJ06_9BACT</name>
<comment type="caution">
    <text evidence="2">The sequence shown here is derived from an EMBL/GenBank/DDBJ whole genome shotgun (WGS) entry which is preliminary data.</text>
</comment>
<dbReference type="PANTHER" id="PTHR23150">
    <property type="entry name" value="SULFATASE MODIFYING FACTOR 1, 2"/>
    <property type="match status" value="1"/>
</dbReference>
<dbReference type="Proteomes" id="UP000642920">
    <property type="component" value="Unassembled WGS sequence"/>
</dbReference>
<dbReference type="EMBL" id="JAERQG010000003">
    <property type="protein sequence ID" value="MBL0766404.1"/>
    <property type="molecule type" value="Genomic_DNA"/>
</dbReference>
<organism evidence="2 3">
    <name type="scientific">Marivirga atlantica</name>
    <dbReference type="NCBI Taxonomy" id="1548457"/>
    <lineage>
        <taxon>Bacteria</taxon>
        <taxon>Pseudomonadati</taxon>
        <taxon>Bacteroidota</taxon>
        <taxon>Cytophagia</taxon>
        <taxon>Cytophagales</taxon>
        <taxon>Marivirgaceae</taxon>
        <taxon>Marivirga</taxon>
    </lineage>
</organism>
<dbReference type="Gene3D" id="3.90.1580.10">
    <property type="entry name" value="paralog of FGE (formylglycine-generating enzyme)"/>
    <property type="match status" value="1"/>
</dbReference>
<feature type="domain" description="Sulfatase-modifying factor enzyme-like" evidence="1">
    <location>
        <begin position="42"/>
        <end position="350"/>
    </location>
</feature>
<dbReference type="Pfam" id="PF03781">
    <property type="entry name" value="FGE-sulfatase"/>
    <property type="match status" value="1"/>
</dbReference>
<dbReference type="InterPro" id="IPR005532">
    <property type="entry name" value="SUMF_dom"/>
</dbReference>